<organism evidence="2 3">
    <name type="scientific">Tricholomella constricta</name>
    <dbReference type="NCBI Taxonomy" id="117010"/>
    <lineage>
        <taxon>Eukaryota</taxon>
        <taxon>Fungi</taxon>
        <taxon>Dikarya</taxon>
        <taxon>Basidiomycota</taxon>
        <taxon>Agaricomycotina</taxon>
        <taxon>Agaricomycetes</taxon>
        <taxon>Agaricomycetidae</taxon>
        <taxon>Agaricales</taxon>
        <taxon>Tricholomatineae</taxon>
        <taxon>Lyophyllaceae</taxon>
        <taxon>Tricholomella</taxon>
    </lineage>
</organism>
<evidence type="ECO:0000313" key="2">
    <source>
        <dbReference type="EMBL" id="KAF5386120.1"/>
    </source>
</evidence>
<protein>
    <submittedName>
        <fullName evidence="2">Uncharacterized protein</fullName>
    </submittedName>
</protein>
<accession>A0A8H5M9B9</accession>
<dbReference type="Proteomes" id="UP000565441">
    <property type="component" value="Unassembled WGS sequence"/>
</dbReference>
<feature type="compositionally biased region" description="Basic and acidic residues" evidence="1">
    <location>
        <begin position="446"/>
        <end position="455"/>
    </location>
</feature>
<evidence type="ECO:0000256" key="1">
    <source>
        <dbReference type="SAM" id="MobiDB-lite"/>
    </source>
</evidence>
<dbReference type="AlphaFoldDB" id="A0A8H5M9B9"/>
<dbReference type="EMBL" id="JAACJP010000003">
    <property type="protein sequence ID" value="KAF5386120.1"/>
    <property type="molecule type" value="Genomic_DNA"/>
</dbReference>
<evidence type="ECO:0000313" key="3">
    <source>
        <dbReference type="Proteomes" id="UP000565441"/>
    </source>
</evidence>
<proteinExistence type="predicted"/>
<reference evidence="2 3" key="1">
    <citation type="journal article" date="2020" name="ISME J.">
        <title>Uncovering the hidden diversity of litter-decomposition mechanisms in mushroom-forming fungi.</title>
        <authorList>
            <person name="Floudas D."/>
            <person name="Bentzer J."/>
            <person name="Ahren D."/>
            <person name="Johansson T."/>
            <person name="Persson P."/>
            <person name="Tunlid A."/>
        </authorList>
    </citation>
    <scope>NUCLEOTIDE SEQUENCE [LARGE SCALE GENOMIC DNA]</scope>
    <source>
        <strain evidence="2 3">CBS 661.87</strain>
    </source>
</reference>
<keyword evidence="3" id="KW-1185">Reference proteome</keyword>
<comment type="caution">
    <text evidence="2">The sequence shown here is derived from an EMBL/GenBank/DDBJ whole genome shotgun (WGS) entry which is preliminary data.</text>
</comment>
<feature type="compositionally biased region" description="Polar residues" evidence="1">
    <location>
        <begin position="269"/>
        <end position="287"/>
    </location>
</feature>
<feature type="region of interest" description="Disordered" evidence="1">
    <location>
        <begin position="269"/>
        <end position="332"/>
    </location>
</feature>
<name>A0A8H5M9B9_9AGAR</name>
<sequence>MGLNEELQSVLEHNPQPLVPDPDSPCPALTSPVSFYDKHLDQRLALKKVVMLPSVATELSKAIDRIFTTIRDDNLVLPGVNYGFPTLESMLDYLEEGPVKDAKSVGQAYMAVTGMFANNLASMLSLHLKAPRWTSAVRFLGRRVARDQEHYTLVEDFAPEFLEPYREPKYYGMVRKETWDSMAETTKRDLEKARQKFPVLAVWQFFFVSCEVEAAFRHMEKLAEMDMFRSQTFLTVAPEYLPANIGLPQSLDAVSTPWVASILPHLSKPSNPGCTRSSGQSTVSTGPGNLLRRSKRLSTRTAAEAKRAKKFTTGDGVDSTSPSTTNSKRKWSNVTIPGKTTMADATDGLATSILQHAWARAVERDSSFIVFHCGNFERIAFRHRSSQTLFISELIDVTQCKEPGYGEIHVALFMAIIEDVLDRTQQLVQSETEAKSPSKSRKRKREERLSSEGNKRPKTRAPIVLEAQAAELAVVAKAIADRPLALLKIHDRHFNSPVPASLLHIDRQAPTDDTVFEPKEYFLLTITSKLGAGATGDVHSATLEFHISKTALTLTCERMTYCLRLRLKCLRCLLLQYFIC</sequence>
<feature type="region of interest" description="Disordered" evidence="1">
    <location>
        <begin position="428"/>
        <end position="460"/>
    </location>
</feature>
<gene>
    <name evidence="2" type="ORF">D9615_002171</name>
</gene>
<dbReference type="OrthoDB" id="2521594at2759"/>